<dbReference type="SUPFAM" id="SSF55729">
    <property type="entry name" value="Acyl-CoA N-acyltransferases (Nat)"/>
    <property type="match status" value="1"/>
</dbReference>
<name>A0A543DRU5_9PSEU</name>
<dbReference type="Proteomes" id="UP000315677">
    <property type="component" value="Unassembled WGS sequence"/>
</dbReference>
<accession>A0A543DRU5</accession>
<protein>
    <submittedName>
        <fullName evidence="2">Putative GNAT superfamily acetyltransferase</fullName>
    </submittedName>
</protein>
<keyword evidence="3" id="KW-1185">Reference proteome</keyword>
<sequence>MADLAAPVREPRLAQAIADAERAARRSGVSIRELTDVAAMDAAHALVDRIWRPDPANPPVTTELLRALGKAGNYLAGAYTGAELVGVTVGFFAAPSGTALHSHITGVAGPARWRHVGYALKLHQRAWALARGITTITWTFDPLVRRNAHFNLTKLGAVAAEYLPDFYGPMQDSINGGDATDRLLTRWELTAPGVEAACAGRPRTVDEAALRAAGAAEALAVDPAGGPRVAPAPERARPLTLAAVPPDVEALRAERPDLARRWRRALREVLGDALSEGARVAGFAREGWYVIDRSDEPGRPTR</sequence>
<dbReference type="InterPro" id="IPR016181">
    <property type="entry name" value="Acyl_CoA_acyltransferase"/>
</dbReference>
<dbReference type="PROSITE" id="PS51186">
    <property type="entry name" value="GNAT"/>
    <property type="match status" value="1"/>
</dbReference>
<dbReference type="InterPro" id="IPR000182">
    <property type="entry name" value="GNAT_dom"/>
</dbReference>
<organism evidence="2 3">
    <name type="scientific">Pseudonocardia kunmingensis</name>
    <dbReference type="NCBI Taxonomy" id="630975"/>
    <lineage>
        <taxon>Bacteria</taxon>
        <taxon>Bacillati</taxon>
        <taxon>Actinomycetota</taxon>
        <taxon>Actinomycetes</taxon>
        <taxon>Pseudonocardiales</taxon>
        <taxon>Pseudonocardiaceae</taxon>
        <taxon>Pseudonocardia</taxon>
    </lineage>
</organism>
<evidence type="ECO:0000259" key="1">
    <source>
        <dbReference type="PROSITE" id="PS51186"/>
    </source>
</evidence>
<reference evidence="2 3" key="1">
    <citation type="submission" date="2019-06" db="EMBL/GenBank/DDBJ databases">
        <title>Sequencing the genomes of 1000 actinobacteria strains.</title>
        <authorList>
            <person name="Klenk H.-P."/>
        </authorList>
    </citation>
    <scope>NUCLEOTIDE SEQUENCE [LARGE SCALE GENOMIC DNA]</scope>
    <source>
        <strain evidence="2 3">DSM 45301</strain>
    </source>
</reference>
<dbReference type="RefSeq" id="WP_246106674.1">
    <property type="nucleotide sequence ID" value="NZ_VFPA01000002.1"/>
</dbReference>
<dbReference type="PANTHER" id="PTHR41700:SF1">
    <property type="entry name" value="N-ACETYLTRANSFERASE DOMAIN-CONTAINING PROTEIN"/>
    <property type="match status" value="1"/>
</dbReference>
<dbReference type="GO" id="GO:0016747">
    <property type="term" value="F:acyltransferase activity, transferring groups other than amino-acyl groups"/>
    <property type="evidence" value="ECO:0007669"/>
    <property type="project" value="InterPro"/>
</dbReference>
<gene>
    <name evidence="2" type="ORF">FB558_4609</name>
</gene>
<evidence type="ECO:0000313" key="3">
    <source>
        <dbReference type="Proteomes" id="UP000315677"/>
    </source>
</evidence>
<dbReference type="AlphaFoldDB" id="A0A543DRU5"/>
<comment type="caution">
    <text evidence="2">The sequence shown here is derived from an EMBL/GenBank/DDBJ whole genome shotgun (WGS) entry which is preliminary data.</text>
</comment>
<dbReference type="InterPro" id="IPR038764">
    <property type="entry name" value="GNAT_N_AcTrfase_prd"/>
</dbReference>
<keyword evidence="2" id="KW-0808">Transferase</keyword>
<dbReference type="EMBL" id="VFPA01000002">
    <property type="protein sequence ID" value="TQM12032.1"/>
    <property type="molecule type" value="Genomic_DNA"/>
</dbReference>
<feature type="domain" description="N-acetyltransferase" evidence="1">
    <location>
        <begin position="29"/>
        <end position="175"/>
    </location>
</feature>
<evidence type="ECO:0000313" key="2">
    <source>
        <dbReference type="EMBL" id="TQM12032.1"/>
    </source>
</evidence>
<proteinExistence type="predicted"/>
<dbReference type="PANTHER" id="PTHR41700">
    <property type="entry name" value="GCN5-RELATED N-ACETYLTRANSFERASE"/>
    <property type="match status" value="1"/>
</dbReference>